<evidence type="ECO:0000256" key="2">
    <source>
        <dbReference type="ARBA" id="ARBA00023150"/>
    </source>
</evidence>
<dbReference type="Proteomes" id="UP001595796">
    <property type="component" value="Unassembled WGS sequence"/>
</dbReference>
<dbReference type="Pfam" id="PF02634">
    <property type="entry name" value="FdhD-NarQ"/>
    <property type="match status" value="1"/>
</dbReference>
<gene>
    <name evidence="3 4" type="primary">fdhD</name>
    <name evidence="4" type="ORF">ACFPFW_11960</name>
</gene>
<keyword evidence="5" id="KW-1185">Reference proteome</keyword>
<evidence type="ECO:0000256" key="3">
    <source>
        <dbReference type="HAMAP-Rule" id="MF_00187"/>
    </source>
</evidence>
<dbReference type="PANTHER" id="PTHR30592:SF1">
    <property type="entry name" value="SULFUR CARRIER PROTEIN FDHD"/>
    <property type="match status" value="1"/>
</dbReference>
<sequence>MHDPILRVQRAVWRNGAFATDERAIPNEVPIAITYGGSTQAVMMATPSDLEDFAVGFSLTEGLISKPSDIASLELVEEEEGIELRMWLVPELAETYSRRRRLLAGPTGCGLCGIESIEEAAKPAKTVAAASLLKPDQIIAAMAALQPAQLMNRETRAMHAAGFWTPKDGLIAVREDVGRHNALDKLAGHILRNGIDASTGIIALTSRVSVEMVQKTAAIGAPILAAVSAPTALAVRMAEEAGVTLVAIARGEEFEVFSSVKNALQQSEAVAASQAR</sequence>
<dbReference type="NCBIfam" id="TIGR00129">
    <property type="entry name" value="fdhD_narQ"/>
    <property type="match status" value="1"/>
</dbReference>
<dbReference type="InterPro" id="IPR003786">
    <property type="entry name" value="FdhD"/>
</dbReference>
<organism evidence="4 5">
    <name type="scientific">Flaviflagellibacter deserti</name>
    <dbReference type="NCBI Taxonomy" id="2267266"/>
    <lineage>
        <taxon>Bacteria</taxon>
        <taxon>Pseudomonadati</taxon>
        <taxon>Pseudomonadota</taxon>
        <taxon>Alphaproteobacteria</taxon>
        <taxon>Hyphomicrobiales</taxon>
        <taxon>Flaviflagellibacter</taxon>
    </lineage>
</organism>
<name>A0ABV9Z2J1_9HYPH</name>
<evidence type="ECO:0000313" key="5">
    <source>
        <dbReference type="Proteomes" id="UP001595796"/>
    </source>
</evidence>
<keyword evidence="2 3" id="KW-0501">Molybdenum cofactor biosynthesis</keyword>
<comment type="caution">
    <text evidence="3">Lacks conserved residue(s) required for the propagation of feature annotation.</text>
</comment>
<comment type="caution">
    <text evidence="4">The sequence shown here is derived from an EMBL/GenBank/DDBJ whole genome shotgun (WGS) entry which is preliminary data.</text>
</comment>
<evidence type="ECO:0000256" key="1">
    <source>
        <dbReference type="ARBA" id="ARBA00022490"/>
    </source>
</evidence>
<reference evidence="5" key="1">
    <citation type="journal article" date="2019" name="Int. J. Syst. Evol. Microbiol.">
        <title>The Global Catalogue of Microorganisms (GCM) 10K type strain sequencing project: providing services to taxonomists for standard genome sequencing and annotation.</title>
        <authorList>
            <consortium name="The Broad Institute Genomics Platform"/>
            <consortium name="The Broad Institute Genome Sequencing Center for Infectious Disease"/>
            <person name="Wu L."/>
            <person name="Ma J."/>
        </authorList>
    </citation>
    <scope>NUCLEOTIDE SEQUENCE [LARGE SCALE GENOMIC DNA]</scope>
    <source>
        <strain evidence="5">CGMCC 1.16444</strain>
    </source>
</reference>
<evidence type="ECO:0000313" key="4">
    <source>
        <dbReference type="EMBL" id="MFC5068724.1"/>
    </source>
</evidence>
<dbReference type="EMBL" id="JBHSJF010000006">
    <property type="protein sequence ID" value="MFC5068724.1"/>
    <property type="molecule type" value="Genomic_DNA"/>
</dbReference>
<feature type="active site" description="Cysteine persulfide intermediate" evidence="3">
    <location>
        <position position="109"/>
    </location>
</feature>
<dbReference type="PIRSF" id="PIRSF015626">
    <property type="entry name" value="FdhD"/>
    <property type="match status" value="1"/>
</dbReference>
<dbReference type="Gene3D" id="3.10.20.10">
    <property type="match status" value="1"/>
</dbReference>
<dbReference type="SUPFAM" id="SSF53927">
    <property type="entry name" value="Cytidine deaminase-like"/>
    <property type="match status" value="1"/>
</dbReference>
<protein>
    <recommendedName>
        <fullName evidence="3">Sulfur carrier protein FdhD</fullName>
    </recommendedName>
</protein>
<accession>A0ABV9Z2J1</accession>
<dbReference type="PANTHER" id="PTHR30592">
    <property type="entry name" value="FORMATE DEHYDROGENASE"/>
    <property type="match status" value="1"/>
</dbReference>
<dbReference type="RefSeq" id="WP_379770856.1">
    <property type="nucleotide sequence ID" value="NZ_JBHSJF010000006.1"/>
</dbReference>
<comment type="subcellular location">
    <subcellularLocation>
        <location evidence="3">Cytoplasm</location>
    </subcellularLocation>
</comment>
<comment type="function">
    <text evidence="3">Required for formate dehydrogenase (FDH) activity. Acts as a sulfur carrier protein that transfers sulfur from IscS to the molybdenum cofactor prior to its insertion into FDH.</text>
</comment>
<proteinExistence type="inferred from homology"/>
<dbReference type="InterPro" id="IPR016193">
    <property type="entry name" value="Cytidine_deaminase-like"/>
</dbReference>
<dbReference type="Gene3D" id="3.40.140.10">
    <property type="entry name" value="Cytidine Deaminase, domain 2"/>
    <property type="match status" value="1"/>
</dbReference>
<dbReference type="HAMAP" id="MF_00187">
    <property type="entry name" value="FdhD"/>
    <property type="match status" value="1"/>
</dbReference>
<comment type="similarity">
    <text evidence="3">Belongs to the FdhD family.</text>
</comment>
<keyword evidence="1 3" id="KW-0963">Cytoplasm</keyword>